<dbReference type="Pfam" id="PF14559">
    <property type="entry name" value="TPR_19"/>
    <property type="match status" value="1"/>
</dbReference>
<dbReference type="InterPro" id="IPR027417">
    <property type="entry name" value="P-loop_NTPase"/>
</dbReference>
<dbReference type="PROSITE" id="PS50005">
    <property type="entry name" value="TPR"/>
    <property type="match status" value="2"/>
</dbReference>
<accession>A0ABV3Z3I4</accession>
<dbReference type="Pfam" id="PF13432">
    <property type="entry name" value="TPR_16"/>
    <property type="match status" value="1"/>
</dbReference>
<dbReference type="SUPFAM" id="SSF52540">
    <property type="entry name" value="P-loop containing nucleoside triphosphate hydrolases"/>
    <property type="match status" value="1"/>
</dbReference>
<sequence>MAQTDQKKSDAIIAAQKLITQGNLSEAHELLKDVLLSSPDNPDALYMSAVCARYAKNIDGAFGFLKRLQETVPDFGRGLQEQGHLYRGIGAIDKALNAYARATQANPGLDASWRAQSEILKELGREREAEQAAQQAERLKQLPRELLGVLNFLHEGKLLKAEKLCRHFLQHHPHHIEAMRLLADIGTRLGVLDEADFLLESAIAFEPDNIQLRLDYIQLLRKRQKFEAALTQAKALYDREPENPLFQSHYAIESLQTGDFERALELFDSVLEMLPNDPATLTSRGHALKTWGHQKEAIASYRMAYHAKPNHGDAYYGLANLKTYRFTDEEIRSMRAAEAADETPFRDRFHLSFALGKAYEDRSDYETAFEYYARGNELKRLQSSYNVDDMDAELKRQSEVCTTELFEKFQNAGHDAPDPIFVVGLPRAGSTLLEQILASHSQVDGTLELPNILSLSQSLRGKKRMSDEAEYPAVLHKLTPDHLAQMGQAYIEDTRIHRQSAPFFIDKMPNNFRHIGLIHLILPNAKIIDARREPMACCFSGFKQLFAEGQEFTYGLEQIGRYYRGYTELMRHWDVTLPGKILRVQHEDVVGDLEGQVRRMLEFCGLPFEQACVDFHTTERSVRTASSEQVRQPISRSGIDQWRKFEPYLGTLKEALGPALTEYRA</sequence>
<feature type="repeat" description="TPR" evidence="2">
    <location>
        <begin position="244"/>
        <end position="277"/>
    </location>
</feature>
<dbReference type="InterPro" id="IPR019734">
    <property type="entry name" value="TPR_rpt"/>
</dbReference>
<organism evidence="3 4">
    <name type="scientific">Hyphococcus lacteus</name>
    <dbReference type="NCBI Taxonomy" id="3143536"/>
    <lineage>
        <taxon>Bacteria</taxon>
        <taxon>Pseudomonadati</taxon>
        <taxon>Pseudomonadota</taxon>
        <taxon>Alphaproteobacteria</taxon>
        <taxon>Parvularculales</taxon>
        <taxon>Parvularculaceae</taxon>
        <taxon>Hyphococcus</taxon>
    </lineage>
</organism>
<keyword evidence="4" id="KW-1185">Reference proteome</keyword>
<dbReference type="RefSeq" id="WP_369313304.1">
    <property type="nucleotide sequence ID" value="NZ_JBEHZE010000001.1"/>
</dbReference>
<dbReference type="InterPro" id="IPR026634">
    <property type="entry name" value="TPST-like"/>
</dbReference>
<gene>
    <name evidence="3" type="ORF">ABFZ84_07285</name>
</gene>
<dbReference type="Gene3D" id="1.25.40.10">
    <property type="entry name" value="Tetratricopeptide repeat domain"/>
    <property type="match status" value="3"/>
</dbReference>
<dbReference type="InterPro" id="IPR011990">
    <property type="entry name" value="TPR-like_helical_dom_sf"/>
</dbReference>
<feature type="repeat" description="TPR" evidence="2">
    <location>
        <begin position="76"/>
        <end position="109"/>
    </location>
</feature>
<reference evidence="3 4" key="1">
    <citation type="submission" date="2024-05" db="EMBL/GenBank/DDBJ databases">
        <title>Three bacterial strains, DH-69, EH-24, and ECK-19 isolated from coastal sediments.</title>
        <authorList>
            <person name="Ye Y.-Q."/>
            <person name="Du Z.-J."/>
        </authorList>
    </citation>
    <scope>NUCLEOTIDE SEQUENCE [LARGE SCALE GENOMIC DNA]</scope>
    <source>
        <strain evidence="3 4">ECK-19</strain>
    </source>
</reference>
<keyword evidence="1" id="KW-0808">Transferase</keyword>
<evidence type="ECO:0000313" key="4">
    <source>
        <dbReference type="Proteomes" id="UP001560685"/>
    </source>
</evidence>
<dbReference type="Gene3D" id="3.40.50.300">
    <property type="entry name" value="P-loop containing nucleotide triphosphate hydrolases"/>
    <property type="match status" value="1"/>
</dbReference>
<evidence type="ECO:0000313" key="3">
    <source>
        <dbReference type="EMBL" id="MEX6633350.1"/>
    </source>
</evidence>
<comment type="caution">
    <text evidence="3">The sequence shown here is derived from an EMBL/GenBank/DDBJ whole genome shotgun (WGS) entry which is preliminary data.</text>
</comment>
<name>A0ABV3Z3I4_9PROT</name>
<keyword evidence="2" id="KW-0802">TPR repeat</keyword>
<dbReference type="Pfam" id="PF13469">
    <property type="entry name" value="Sulfotransfer_3"/>
    <property type="match status" value="1"/>
</dbReference>
<protein>
    <submittedName>
        <fullName evidence="3">Sulfotransferase</fullName>
    </submittedName>
</protein>
<dbReference type="Proteomes" id="UP001560685">
    <property type="component" value="Unassembled WGS sequence"/>
</dbReference>
<dbReference type="SMART" id="SM00028">
    <property type="entry name" value="TPR"/>
    <property type="match status" value="6"/>
</dbReference>
<dbReference type="EMBL" id="JBEHZE010000001">
    <property type="protein sequence ID" value="MEX6633350.1"/>
    <property type="molecule type" value="Genomic_DNA"/>
</dbReference>
<dbReference type="SUPFAM" id="SSF48452">
    <property type="entry name" value="TPR-like"/>
    <property type="match status" value="1"/>
</dbReference>
<dbReference type="PANTHER" id="PTHR12788:SF10">
    <property type="entry name" value="PROTEIN-TYROSINE SULFOTRANSFERASE"/>
    <property type="match status" value="1"/>
</dbReference>
<proteinExistence type="predicted"/>
<evidence type="ECO:0000256" key="1">
    <source>
        <dbReference type="ARBA" id="ARBA00022679"/>
    </source>
</evidence>
<dbReference type="PANTHER" id="PTHR12788">
    <property type="entry name" value="PROTEIN-TYROSINE SULFOTRANSFERASE 2"/>
    <property type="match status" value="1"/>
</dbReference>
<evidence type="ECO:0000256" key="2">
    <source>
        <dbReference type="PROSITE-ProRule" id="PRU00339"/>
    </source>
</evidence>